<feature type="chain" id="PRO_5003519274" description="chitinase" evidence="16">
    <location>
        <begin position="21"/>
        <end position="569"/>
    </location>
</feature>
<evidence type="ECO:0000256" key="8">
    <source>
        <dbReference type="ARBA" id="ARBA00023024"/>
    </source>
</evidence>
<dbReference type="InParanoid" id="G8ZXZ1"/>
<evidence type="ECO:0000256" key="3">
    <source>
        <dbReference type="ARBA" id="ARBA00012729"/>
    </source>
</evidence>
<dbReference type="GO" id="GO:0008843">
    <property type="term" value="F:endochitinase activity"/>
    <property type="evidence" value="ECO:0007669"/>
    <property type="project" value="UniProtKB-EC"/>
</dbReference>
<dbReference type="AlphaFoldDB" id="G8ZXZ1"/>
<dbReference type="KEGG" id="tdl:TDEL_0G03910"/>
<dbReference type="GO" id="GO:0008061">
    <property type="term" value="F:chitin binding"/>
    <property type="evidence" value="ECO:0007669"/>
    <property type="project" value="UniProtKB-KW"/>
</dbReference>
<keyword evidence="11 13" id="KW-0326">Glycosidase</keyword>
<dbReference type="GO" id="GO:0005576">
    <property type="term" value="C:extracellular region"/>
    <property type="evidence" value="ECO:0007669"/>
    <property type="project" value="UniProtKB-SubCell"/>
</dbReference>
<feature type="compositionally biased region" description="Low complexity" evidence="15">
    <location>
        <begin position="382"/>
        <end position="399"/>
    </location>
</feature>
<feature type="compositionally biased region" description="Low complexity" evidence="15">
    <location>
        <begin position="338"/>
        <end position="353"/>
    </location>
</feature>
<dbReference type="PROSITE" id="PS51910">
    <property type="entry name" value="GH18_2"/>
    <property type="match status" value="1"/>
</dbReference>
<keyword evidence="9" id="KW-0325">Glycoprotein</keyword>
<organism evidence="18 19">
    <name type="scientific">Torulaspora delbrueckii</name>
    <name type="common">Yeast</name>
    <name type="synonym">Candida colliculosa</name>
    <dbReference type="NCBI Taxonomy" id="4950"/>
    <lineage>
        <taxon>Eukaryota</taxon>
        <taxon>Fungi</taxon>
        <taxon>Dikarya</taxon>
        <taxon>Ascomycota</taxon>
        <taxon>Saccharomycotina</taxon>
        <taxon>Saccharomycetes</taxon>
        <taxon>Saccharomycetales</taxon>
        <taxon>Saccharomycetaceae</taxon>
        <taxon>Torulaspora</taxon>
    </lineage>
</organism>
<name>G8ZXZ1_TORDE</name>
<dbReference type="eggNOG" id="KOG4701">
    <property type="taxonomic scope" value="Eukaryota"/>
</dbReference>
<dbReference type="PANTHER" id="PTHR45708:SF49">
    <property type="entry name" value="ENDOCHITINASE"/>
    <property type="match status" value="1"/>
</dbReference>
<proteinExistence type="inferred from homology"/>
<dbReference type="EMBL" id="HE616748">
    <property type="protein sequence ID" value="CCE93758.1"/>
    <property type="molecule type" value="Genomic_DNA"/>
</dbReference>
<dbReference type="SUPFAM" id="SSF51445">
    <property type="entry name" value="(Trans)glycosidases"/>
    <property type="match status" value="1"/>
</dbReference>
<dbReference type="InterPro" id="IPR001223">
    <property type="entry name" value="Glyco_hydro18_cat"/>
</dbReference>
<evidence type="ECO:0000313" key="18">
    <source>
        <dbReference type="EMBL" id="CCE93758.1"/>
    </source>
</evidence>
<keyword evidence="12" id="KW-0624">Polysaccharide degradation</keyword>
<dbReference type="GO" id="GO:0005935">
    <property type="term" value="C:cellular bud neck"/>
    <property type="evidence" value="ECO:0007669"/>
    <property type="project" value="EnsemblFungi"/>
</dbReference>
<dbReference type="GO" id="GO:0006032">
    <property type="term" value="P:chitin catabolic process"/>
    <property type="evidence" value="ECO:0007669"/>
    <property type="project" value="UniProtKB-KW"/>
</dbReference>
<feature type="domain" description="GH18" evidence="17">
    <location>
        <begin position="27"/>
        <end position="311"/>
    </location>
</feature>
<evidence type="ECO:0000256" key="13">
    <source>
        <dbReference type="RuleBase" id="RU000489"/>
    </source>
</evidence>
<dbReference type="HOGENOM" id="CLU_007818_7_0_1"/>
<dbReference type="InterPro" id="IPR017853">
    <property type="entry name" value="GH"/>
</dbReference>
<evidence type="ECO:0000259" key="17">
    <source>
        <dbReference type="PROSITE" id="PS51910"/>
    </source>
</evidence>
<dbReference type="InterPro" id="IPR045321">
    <property type="entry name" value="Cts1-like"/>
</dbReference>
<dbReference type="CDD" id="cd02877">
    <property type="entry name" value="GH18_hevamine_XipI_class_III"/>
    <property type="match status" value="1"/>
</dbReference>
<comment type="subcellular location">
    <subcellularLocation>
        <location evidence="2">Secreted</location>
    </subcellularLocation>
</comment>
<dbReference type="PROSITE" id="PS01095">
    <property type="entry name" value="GH18_1"/>
    <property type="match status" value="1"/>
</dbReference>
<dbReference type="FunCoup" id="G8ZXZ1">
    <property type="interactions" value="212"/>
</dbReference>
<keyword evidence="6 16" id="KW-0732">Signal</keyword>
<feature type="compositionally biased region" description="Low complexity" evidence="15">
    <location>
        <begin position="360"/>
        <end position="375"/>
    </location>
</feature>
<dbReference type="EC" id="3.2.1.14" evidence="3"/>
<evidence type="ECO:0000256" key="7">
    <source>
        <dbReference type="ARBA" id="ARBA00022801"/>
    </source>
</evidence>
<dbReference type="RefSeq" id="XP_003682969.1">
    <property type="nucleotide sequence ID" value="XM_003682921.1"/>
</dbReference>
<protein>
    <recommendedName>
        <fullName evidence="3">chitinase</fullName>
        <ecNumber evidence="3">3.2.1.14</ecNumber>
    </recommendedName>
</protein>
<dbReference type="GO" id="GO:0000920">
    <property type="term" value="P:septum digestion after cytokinesis"/>
    <property type="evidence" value="ECO:0007669"/>
    <property type="project" value="EnsemblFungi"/>
</dbReference>
<dbReference type="GO" id="GO:0009277">
    <property type="term" value="C:fungal-type cell wall"/>
    <property type="evidence" value="ECO:0007669"/>
    <property type="project" value="EnsemblFungi"/>
</dbReference>
<evidence type="ECO:0000256" key="1">
    <source>
        <dbReference type="ARBA" id="ARBA00000822"/>
    </source>
</evidence>
<accession>G8ZXZ1</accession>
<gene>
    <name evidence="18" type="primary">TDEL0G03910</name>
    <name evidence="18" type="ORF">TDEL_0G03910</name>
</gene>
<dbReference type="PANTHER" id="PTHR45708">
    <property type="entry name" value="ENDOCHITINASE"/>
    <property type="match status" value="1"/>
</dbReference>
<evidence type="ECO:0000256" key="5">
    <source>
        <dbReference type="ARBA" id="ARBA00022669"/>
    </source>
</evidence>
<reference evidence="18 19" key="1">
    <citation type="journal article" date="2011" name="Proc. Natl. Acad. Sci. U.S.A.">
        <title>Evolutionary erosion of yeast sex chromosomes by mating-type switching accidents.</title>
        <authorList>
            <person name="Gordon J.L."/>
            <person name="Armisen D."/>
            <person name="Proux-Wera E."/>
            <person name="Oheigeartaigh S.S."/>
            <person name="Byrne K.P."/>
            <person name="Wolfe K.H."/>
        </authorList>
    </citation>
    <scope>NUCLEOTIDE SEQUENCE [LARGE SCALE GENOMIC DNA]</scope>
    <source>
        <strain evidence="19">ATCC 10662 / CBS 1146 / NBRC 0425 / NCYC 2629 / NRRL Y-866</strain>
    </source>
</reference>
<feature type="region of interest" description="Disordered" evidence="15">
    <location>
        <begin position="338"/>
        <end position="399"/>
    </location>
</feature>
<keyword evidence="19" id="KW-1185">Reference proteome</keyword>
<evidence type="ECO:0000313" key="19">
    <source>
        <dbReference type="Proteomes" id="UP000005627"/>
    </source>
</evidence>
<evidence type="ECO:0000256" key="16">
    <source>
        <dbReference type="SAM" id="SignalP"/>
    </source>
</evidence>
<dbReference type="STRING" id="1076872.G8ZXZ1"/>
<comment type="similarity">
    <text evidence="14">Belongs to the glycosyl hydrolase 18 family.</text>
</comment>
<dbReference type="GeneID" id="11505132"/>
<dbReference type="OrthoDB" id="6020543at2759"/>
<keyword evidence="5" id="KW-0147">Chitin-binding</keyword>
<evidence type="ECO:0000256" key="6">
    <source>
        <dbReference type="ARBA" id="ARBA00022729"/>
    </source>
</evidence>
<evidence type="ECO:0000256" key="2">
    <source>
        <dbReference type="ARBA" id="ARBA00004613"/>
    </source>
</evidence>
<keyword evidence="4" id="KW-0964">Secreted</keyword>
<dbReference type="GO" id="GO:0000272">
    <property type="term" value="P:polysaccharide catabolic process"/>
    <property type="evidence" value="ECO:0007669"/>
    <property type="project" value="UniProtKB-KW"/>
</dbReference>
<feature type="region of interest" description="Disordered" evidence="15">
    <location>
        <begin position="412"/>
        <end position="464"/>
    </location>
</feature>
<sequence>MISSFLTWLCLLLLSPLTYAFDIQSKQNVALYWGQNSAGSQQSLGEYCQSTDADIYLLSFLYQFPTIGLNFASACTTSFGDGTLHCSEIAQDIKTCQSLGKKVFLSLGGASGAYGFSDDNSAKQFAQTLWDTFGEGSGTAERPFDSAIIDGFDLDIENNQPTGYAALVTELRTLFAKGTKKYYISAAPQCVYPDASVGDVLANADVDFAFIQFYNNYCNVDKSFNWDTWLNFAQSVSPNKDIKLYLGLPGSATAASSGYISDLSLLKETIAKISTTANFGGVAMWDASQAFANKIDGQSYVSHIKNILSSGSSDLTGTSASSSSSTFTSSASSSTSSIAVPATTSSSEAKTSTLEPSFPTTTVATNTEAKTTTLAPQDTLQTSVTTSASDSSTTSTTSTVKITQTLTSANIKQVSTSSNETPVVTTETSSSATRTTLAPTTTPVTTTTPVITTTPASTTTPATTATTATTATPAVTTSATTTQATTSASTAHEQAVSLNALYSSGKYNGKETCSNGDIACSSTGEFAICNYGTWVTMACAQGTTCFAYDSGESVSSGCNFSNLKDNFTK</sequence>
<evidence type="ECO:0000256" key="9">
    <source>
        <dbReference type="ARBA" id="ARBA00023180"/>
    </source>
</evidence>
<keyword evidence="10" id="KW-0119">Carbohydrate metabolism</keyword>
<keyword evidence="8" id="KW-0146">Chitin degradation</keyword>
<feature type="signal peptide" evidence="16">
    <location>
        <begin position="1"/>
        <end position="20"/>
    </location>
</feature>
<keyword evidence="7 13" id="KW-0378">Hydrolase</keyword>
<evidence type="ECO:0000256" key="15">
    <source>
        <dbReference type="SAM" id="MobiDB-lite"/>
    </source>
</evidence>
<dbReference type="InterPro" id="IPR050542">
    <property type="entry name" value="Glycosyl_Hydrlase18_Chitinase"/>
</dbReference>
<evidence type="ECO:0000256" key="4">
    <source>
        <dbReference type="ARBA" id="ARBA00022525"/>
    </source>
</evidence>
<dbReference type="Proteomes" id="UP000005627">
    <property type="component" value="Chromosome 7"/>
</dbReference>
<comment type="catalytic activity">
    <reaction evidence="1">
        <text>Random endo-hydrolysis of N-acetyl-beta-D-glucosaminide (1-&gt;4)-beta-linkages in chitin and chitodextrins.</text>
        <dbReference type="EC" id="3.2.1.14"/>
    </reaction>
</comment>
<evidence type="ECO:0000256" key="10">
    <source>
        <dbReference type="ARBA" id="ARBA00023277"/>
    </source>
</evidence>
<dbReference type="InterPro" id="IPR001579">
    <property type="entry name" value="Glyco_hydro_18_chit_AS"/>
</dbReference>
<evidence type="ECO:0000256" key="12">
    <source>
        <dbReference type="ARBA" id="ARBA00023326"/>
    </source>
</evidence>
<dbReference type="Gene3D" id="3.20.20.80">
    <property type="entry name" value="Glycosidases"/>
    <property type="match status" value="1"/>
</dbReference>
<dbReference type="FunFam" id="3.20.20.80:FF:000125">
    <property type="entry name" value="CTS1p Endochitinase"/>
    <property type="match status" value="1"/>
</dbReference>
<evidence type="ECO:0000256" key="14">
    <source>
        <dbReference type="RuleBase" id="RU004453"/>
    </source>
</evidence>
<evidence type="ECO:0000256" key="11">
    <source>
        <dbReference type="ARBA" id="ARBA00023295"/>
    </source>
</evidence>
<dbReference type="Pfam" id="PF00704">
    <property type="entry name" value="Glyco_hydro_18"/>
    <property type="match status" value="1"/>
</dbReference>